<name>A0A1X7SZ69_AMPQE</name>
<sequence>HLCNISTCQAGKTILSLTLSPRITRDRALNTLCLSIGGYRILNYRRSGYIRGCNYSRS</sequence>
<dbReference type="InParanoid" id="A0A1X7SZ69"/>
<dbReference type="EnsemblMetazoa" id="Aqu2.1.07481_001">
    <property type="protein sequence ID" value="Aqu2.1.07481_001"/>
    <property type="gene ID" value="Aqu2.1.07481"/>
</dbReference>
<evidence type="ECO:0000313" key="1">
    <source>
        <dbReference type="EnsemblMetazoa" id="Aqu2.1.07481_001"/>
    </source>
</evidence>
<organism evidence="1">
    <name type="scientific">Amphimedon queenslandica</name>
    <name type="common">Sponge</name>
    <dbReference type="NCBI Taxonomy" id="400682"/>
    <lineage>
        <taxon>Eukaryota</taxon>
        <taxon>Metazoa</taxon>
        <taxon>Porifera</taxon>
        <taxon>Demospongiae</taxon>
        <taxon>Heteroscleromorpha</taxon>
        <taxon>Haplosclerida</taxon>
        <taxon>Niphatidae</taxon>
        <taxon>Amphimedon</taxon>
    </lineage>
</organism>
<reference evidence="1" key="1">
    <citation type="submission" date="2017-05" db="UniProtKB">
        <authorList>
            <consortium name="EnsemblMetazoa"/>
        </authorList>
    </citation>
    <scope>IDENTIFICATION</scope>
</reference>
<proteinExistence type="predicted"/>
<dbReference type="AlphaFoldDB" id="A0A1X7SZ69"/>
<protein>
    <submittedName>
        <fullName evidence="1">Uncharacterized protein</fullName>
    </submittedName>
</protein>
<accession>A0A1X7SZ69</accession>